<evidence type="ECO:0000313" key="2">
    <source>
        <dbReference type="EMBL" id="MCB6516484.1"/>
    </source>
</evidence>
<dbReference type="EMBL" id="CZBM01000001">
    <property type="protein sequence ID" value="CUP65831.1"/>
    <property type="molecule type" value="Genomic_DNA"/>
</dbReference>
<reference evidence="2" key="5">
    <citation type="submission" date="2021-10" db="EMBL/GenBank/DDBJ databases">
        <title>Collection of gut derived symbiotic bacterial strains cultured from healthy donors.</title>
        <authorList>
            <person name="Lin H."/>
            <person name="Littmann E."/>
            <person name="Kohout C."/>
            <person name="Pamer E.G."/>
        </authorList>
    </citation>
    <scope>NUCLEOTIDE SEQUENCE</scope>
    <source>
        <strain evidence="2">DFI.2.94</strain>
    </source>
</reference>
<evidence type="ECO:0000313" key="10">
    <source>
        <dbReference type="Proteomes" id="UP000315827"/>
    </source>
</evidence>
<reference evidence="7 10" key="4">
    <citation type="submission" date="2019-07" db="EMBL/GenBank/DDBJ databases">
        <title>Genome sequencing of Parabacteroides distasonis iSURF_7.</title>
        <authorList>
            <person name="Degefu H.N."/>
            <person name="Ruoff K.L."/>
            <person name="Price C.E."/>
            <person name="Valls R.A."/>
            <person name="O'Toole G.A."/>
        </authorList>
    </citation>
    <scope>NUCLEOTIDE SEQUENCE [LARGE SCALE GENOMIC DNA]</scope>
    <source>
        <strain evidence="7 10">CFPLTA003_1B</strain>
    </source>
</reference>
<dbReference type="Proteomes" id="UP000450599">
    <property type="component" value="Unassembled WGS sequence"/>
</dbReference>
<reference evidence="6 9" key="2">
    <citation type="submission" date="2018-08" db="EMBL/GenBank/DDBJ databases">
        <title>A genome reference for cultivated species of the human gut microbiota.</title>
        <authorList>
            <person name="Zou Y."/>
            <person name="Xue W."/>
            <person name="Luo G."/>
        </authorList>
    </citation>
    <scope>NUCLEOTIDE SEQUENCE [LARGE SCALE GENOMIC DNA]</scope>
    <source>
        <strain evidence="6 9">AM30-4</strain>
    </source>
</reference>
<dbReference type="Proteomes" id="UP001210126">
    <property type="component" value="Unassembled WGS sequence"/>
</dbReference>
<reference evidence="1 8" key="1">
    <citation type="submission" date="2015-09" db="EMBL/GenBank/DDBJ databases">
        <authorList>
            <consortium name="Pathogen Informatics"/>
        </authorList>
    </citation>
    <scope>NUCLEOTIDE SEQUENCE [LARGE SCALE GENOMIC DNA]</scope>
    <source>
        <strain evidence="1 8">2789STDY5834948</strain>
    </source>
</reference>
<evidence type="ECO:0000313" key="3">
    <source>
        <dbReference type="EMBL" id="MDB9003462.1"/>
    </source>
</evidence>
<evidence type="ECO:0000313" key="6">
    <source>
        <dbReference type="EMBL" id="RHD78336.1"/>
    </source>
</evidence>
<evidence type="ECO:0000313" key="12">
    <source>
        <dbReference type="Proteomes" id="UP000471216"/>
    </source>
</evidence>
<evidence type="ECO:0000313" key="8">
    <source>
        <dbReference type="Proteomes" id="UP000095332"/>
    </source>
</evidence>
<dbReference type="EMBL" id="JAQMPJ010000001">
    <property type="protein sequence ID" value="MDB9003462.1"/>
    <property type="molecule type" value="Genomic_DNA"/>
</dbReference>
<name>A0A174Q1V8_PARDI</name>
<dbReference type="RefSeq" id="WP_005868373.1">
    <property type="nucleotide sequence ID" value="NZ_CACRUW010000012.1"/>
</dbReference>
<evidence type="ECO:0000313" key="9">
    <source>
        <dbReference type="Proteomes" id="UP000284660"/>
    </source>
</evidence>
<dbReference type="Proteomes" id="UP000471216">
    <property type="component" value="Unassembled WGS sequence"/>
</dbReference>
<dbReference type="Proteomes" id="UP000315827">
    <property type="component" value="Unassembled WGS sequence"/>
</dbReference>
<organism evidence="1 8">
    <name type="scientific">Parabacteroides distasonis</name>
    <dbReference type="NCBI Taxonomy" id="823"/>
    <lineage>
        <taxon>Bacteria</taxon>
        <taxon>Pseudomonadati</taxon>
        <taxon>Bacteroidota</taxon>
        <taxon>Bacteroidia</taxon>
        <taxon>Bacteroidales</taxon>
        <taxon>Tannerellaceae</taxon>
        <taxon>Parabacteroides</taxon>
    </lineage>
</organism>
<dbReference type="Proteomes" id="UP000095332">
    <property type="component" value="Unassembled WGS sequence"/>
</dbReference>
<reference evidence="11 12" key="3">
    <citation type="journal article" date="2019" name="Nat. Med.">
        <title>A library of human gut bacterial isolates paired with longitudinal multiomics data enables mechanistic microbiome research.</title>
        <authorList>
            <person name="Poyet M."/>
            <person name="Groussin M."/>
            <person name="Gibbons S.M."/>
            <person name="Avila-Pacheco J."/>
            <person name="Jiang X."/>
            <person name="Kearney S.M."/>
            <person name="Perrotta A.R."/>
            <person name="Berdy B."/>
            <person name="Zhao S."/>
            <person name="Lieberman T.D."/>
            <person name="Swanson P.K."/>
            <person name="Smith M."/>
            <person name="Roesemann S."/>
            <person name="Alexander J.E."/>
            <person name="Rich S.A."/>
            <person name="Livny J."/>
            <person name="Vlamakis H."/>
            <person name="Clish C."/>
            <person name="Bullock K."/>
            <person name="Deik A."/>
            <person name="Scott J."/>
            <person name="Pierce K.A."/>
            <person name="Xavier R.J."/>
            <person name="Alm E.J."/>
        </authorList>
    </citation>
    <scope>NUCLEOTIDE SEQUENCE [LARGE SCALE GENOMIC DNA]</scope>
    <source>
        <strain evidence="5 12">BIOML-A10</strain>
        <strain evidence="4 11">BIOML-A11</strain>
    </source>
</reference>
<evidence type="ECO:0000313" key="7">
    <source>
        <dbReference type="EMBL" id="TWV62079.1"/>
    </source>
</evidence>
<sequence length="130" mass="15183">MYKLFNTDELRKNGYIRYPRVFLDMLIRNCCKGKRIPTQIGIMLYLYSKVAYSPYQCPWKNDTYTIQKGQCIVKIPELATYLGCTVYAIRKGLEELEQSSVITKKKLDHGMAVEIINYQSFILNKTSYGK</sequence>
<gene>
    <name evidence="6" type="ORF">DW782_03360</name>
    <name evidence="1" type="ORF">ERS852560_00519</name>
    <name evidence="7" type="ORF">FSA05_08255</name>
    <name evidence="5" type="ORF">GKD54_19395</name>
    <name evidence="4" type="ORF">GKD58_19640</name>
    <name evidence="2" type="ORF">LI194_01560</name>
    <name evidence="3" type="ORF">PN599_00400</name>
</gene>
<dbReference type="AlphaFoldDB" id="A0A174Q1V8"/>
<dbReference type="EMBL" id="WKMW01000024">
    <property type="protein sequence ID" value="MRY86432.1"/>
    <property type="molecule type" value="Genomic_DNA"/>
</dbReference>
<dbReference type="GeneID" id="93525420"/>
<dbReference type="EMBL" id="JAJCNI010000001">
    <property type="protein sequence ID" value="MCB6516484.1"/>
    <property type="molecule type" value="Genomic_DNA"/>
</dbReference>
<dbReference type="EMBL" id="VOHW01000004">
    <property type="protein sequence ID" value="TWV62079.1"/>
    <property type="molecule type" value="Genomic_DNA"/>
</dbReference>
<evidence type="ECO:0000313" key="5">
    <source>
        <dbReference type="EMBL" id="MRZ08329.1"/>
    </source>
</evidence>
<evidence type="ECO:0000313" key="1">
    <source>
        <dbReference type="EMBL" id="CUP65831.1"/>
    </source>
</evidence>
<dbReference type="EMBL" id="QSJN01000001">
    <property type="protein sequence ID" value="RHD78336.1"/>
    <property type="molecule type" value="Genomic_DNA"/>
</dbReference>
<accession>A0A174Q1V8</accession>
<evidence type="ECO:0000313" key="11">
    <source>
        <dbReference type="Proteomes" id="UP000450599"/>
    </source>
</evidence>
<reference evidence="3" key="6">
    <citation type="submission" date="2023-01" db="EMBL/GenBank/DDBJ databases">
        <title>Human gut microbiome strain richness.</title>
        <authorList>
            <person name="Chen-Liaw A."/>
        </authorList>
    </citation>
    <scope>NUCLEOTIDE SEQUENCE</scope>
    <source>
        <strain evidence="3">RTP21484st1_E5_RTP21484_190118</strain>
    </source>
</reference>
<protein>
    <submittedName>
        <fullName evidence="1">Uncharacterized protein</fullName>
    </submittedName>
</protein>
<proteinExistence type="predicted"/>
<dbReference type="Proteomes" id="UP000284660">
    <property type="component" value="Unassembled WGS sequence"/>
</dbReference>
<dbReference type="EMBL" id="WKMX01000022">
    <property type="protein sequence ID" value="MRZ08329.1"/>
    <property type="molecule type" value="Genomic_DNA"/>
</dbReference>
<evidence type="ECO:0000313" key="4">
    <source>
        <dbReference type="EMBL" id="MRY86432.1"/>
    </source>
</evidence>
<dbReference type="Proteomes" id="UP001198806">
    <property type="component" value="Unassembled WGS sequence"/>
</dbReference>